<name>A0AAD7L589_QUISA</name>
<protein>
    <recommendedName>
        <fullName evidence="4">Secreted protein</fullName>
    </recommendedName>
</protein>
<accession>A0AAD7L589</accession>
<proteinExistence type="predicted"/>
<evidence type="ECO:0000313" key="2">
    <source>
        <dbReference type="EMBL" id="KAJ7951815.1"/>
    </source>
</evidence>
<sequence length="82" mass="9295">MEGKTMRSIVIFTLFLGVFGEQSTDDLLWYCFLNCLLERARADPPGDFFPTSILHHRIASVKLNLQAINTQIILIFANLVVP</sequence>
<dbReference type="EMBL" id="JARAOO010000011">
    <property type="protein sequence ID" value="KAJ7951815.1"/>
    <property type="molecule type" value="Genomic_DNA"/>
</dbReference>
<comment type="caution">
    <text evidence="2">The sequence shown here is derived from an EMBL/GenBank/DDBJ whole genome shotgun (WGS) entry which is preliminary data.</text>
</comment>
<dbReference type="Proteomes" id="UP001163823">
    <property type="component" value="Chromosome 11"/>
</dbReference>
<keyword evidence="3" id="KW-1185">Reference proteome</keyword>
<evidence type="ECO:0000313" key="3">
    <source>
        <dbReference type="Proteomes" id="UP001163823"/>
    </source>
</evidence>
<feature type="chain" id="PRO_5042074759" description="Secreted protein" evidence="1">
    <location>
        <begin position="21"/>
        <end position="82"/>
    </location>
</feature>
<organism evidence="2 3">
    <name type="scientific">Quillaja saponaria</name>
    <name type="common">Soap bark tree</name>
    <dbReference type="NCBI Taxonomy" id="32244"/>
    <lineage>
        <taxon>Eukaryota</taxon>
        <taxon>Viridiplantae</taxon>
        <taxon>Streptophyta</taxon>
        <taxon>Embryophyta</taxon>
        <taxon>Tracheophyta</taxon>
        <taxon>Spermatophyta</taxon>
        <taxon>Magnoliopsida</taxon>
        <taxon>eudicotyledons</taxon>
        <taxon>Gunneridae</taxon>
        <taxon>Pentapetalae</taxon>
        <taxon>rosids</taxon>
        <taxon>fabids</taxon>
        <taxon>Fabales</taxon>
        <taxon>Quillajaceae</taxon>
        <taxon>Quillaja</taxon>
    </lineage>
</organism>
<gene>
    <name evidence="2" type="ORF">O6P43_027803</name>
</gene>
<dbReference type="AlphaFoldDB" id="A0AAD7L589"/>
<reference evidence="2" key="1">
    <citation type="journal article" date="2023" name="Science">
        <title>Elucidation of the pathway for biosynthesis of saponin adjuvants from the soapbark tree.</title>
        <authorList>
            <person name="Reed J."/>
            <person name="Orme A."/>
            <person name="El-Demerdash A."/>
            <person name="Owen C."/>
            <person name="Martin L.B.B."/>
            <person name="Misra R.C."/>
            <person name="Kikuchi S."/>
            <person name="Rejzek M."/>
            <person name="Martin A.C."/>
            <person name="Harkess A."/>
            <person name="Leebens-Mack J."/>
            <person name="Louveau T."/>
            <person name="Stephenson M.J."/>
            <person name="Osbourn A."/>
        </authorList>
    </citation>
    <scope>NUCLEOTIDE SEQUENCE</scope>
    <source>
        <strain evidence="2">S10</strain>
    </source>
</reference>
<dbReference type="KEGG" id="qsa:O6P43_027803"/>
<evidence type="ECO:0000256" key="1">
    <source>
        <dbReference type="SAM" id="SignalP"/>
    </source>
</evidence>
<evidence type="ECO:0008006" key="4">
    <source>
        <dbReference type="Google" id="ProtNLM"/>
    </source>
</evidence>
<keyword evidence="1" id="KW-0732">Signal</keyword>
<feature type="signal peptide" evidence="1">
    <location>
        <begin position="1"/>
        <end position="20"/>
    </location>
</feature>